<keyword evidence="3" id="KW-1185">Reference proteome</keyword>
<feature type="transmembrane region" description="Helical" evidence="1">
    <location>
        <begin position="6"/>
        <end position="23"/>
    </location>
</feature>
<proteinExistence type="predicted"/>
<keyword evidence="1" id="KW-1133">Transmembrane helix</keyword>
<comment type="caution">
    <text evidence="2">The sequence shown here is derived from an EMBL/GenBank/DDBJ whole genome shotgun (WGS) entry which is preliminary data.</text>
</comment>
<feature type="transmembrane region" description="Helical" evidence="1">
    <location>
        <begin position="35"/>
        <end position="58"/>
    </location>
</feature>
<evidence type="ECO:0000313" key="2">
    <source>
        <dbReference type="EMBL" id="MFC6207901.1"/>
    </source>
</evidence>
<protein>
    <submittedName>
        <fullName evidence="2">Uncharacterized protein</fullName>
    </submittedName>
</protein>
<dbReference type="Proteomes" id="UP001596254">
    <property type="component" value="Unassembled WGS sequence"/>
</dbReference>
<dbReference type="EMBL" id="JBHSSK010000026">
    <property type="protein sequence ID" value="MFC6207901.1"/>
    <property type="molecule type" value="Genomic_DNA"/>
</dbReference>
<sequence>MSYYQYIINGIFLLAVGIFLMSQAHKAKTETTHKWVIIIGICFAIVGMGVGGVGIMGIS</sequence>
<organism evidence="2 3">
    <name type="scientific">Levilactobacillus tongjiangensis</name>
    <dbReference type="NCBI Taxonomy" id="2486023"/>
    <lineage>
        <taxon>Bacteria</taxon>
        <taxon>Bacillati</taxon>
        <taxon>Bacillota</taxon>
        <taxon>Bacilli</taxon>
        <taxon>Lactobacillales</taxon>
        <taxon>Lactobacillaceae</taxon>
        <taxon>Levilactobacillus</taxon>
    </lineage>
</organism>
<gene>
    <name evidence="2" type="ORF">ACFP1G_10560</name>
</gene>
<evidence type="ECO:0000256" key="1">
    <source>
        <dbReference type="SAM" id="Phobius"/>
    </source>
</evidence>
<keyword evidence="1" id="KW-0812">Transmembrane</keyword>
<name>A0ABW1STP1_9LACO</name>
<reference evidence="3" key="1">
    <citation type="journal article" date="2019" name="Int. J. Syst. Evol. Microbiol.">
        <title>The Global Catalogue of Microorganisms (GCM) 10K type strain sequencing project: providing services to taxonomists for standard genome sequencing and annotation.</title>
        <authorList>
            <consortium name="The Broad Institute Genomics Platform"/>
            <consortium name="The Broad Institute Genome Sequencing Center for Infectious Disease"/>
            <person name="Wu L."/>
            <person name="Ma J."/>
        </authorList>
    </citation>
    <scope>NUCLEOTIDE SEQUENCE [LARGE SCALE GENOMIC DNA]</scope>
    <source>
        <strain evidence="3">CCM 8905</strain>
    </source>
</reference>
<evidence type="ECO:0000313" key="3">
    <source>
        <dbReference type="Proteomes" id="UP001596254"/>
    </source>
</evidence>
<dbReference type="RefSeq" id="WP_125681149.1">
    <property type="nucleotide sequence ID" value="NZ_JBHSSK010000026.1"/>
</dbReference>
<keyword evidence="1" id="KW-0472">Membrane</keyword>
<accession>A0ABW1STP1</accession>